<reference evidence="1 2" key="1">
    <citation type="journal article" date="2016" name="Nat. Commun.">
        <title>Thousands of microbial genomes shed light on interconnected biogeochemical processes in an aquifer system.</title>
        <authorList>
            <person name="Anantharaman K."/>
            <person name="Brown C.T."/>
            <person name="Hug L.A."/>
            <person name="Sharon I."/>
            <person name="Castelle C.J."/>
            <person name="Probst A.J."/>
            <person name="Thomas B.C."/>
            <person name="Singh A."/>
            <person name="Wilkins M.J."/>
            <person name="Karaoz U."/>
            <person name="Brodie E.L."/>
            <person name="Williams K.H."/>
            <person name="Hubbard S.S."/>
            <person name="Banfield J.F."/>
        </authorList>
    </citation>
    <scope>NUCLEOTIDE SEQUENCE [LARGE SCALE GENOMIC DNA]</scope>
</reference>
<name>A0A1F7SGI7_9BACT</name>
<protein>
    <submittedName>
        <fullName evidence="1">Uncharacterized protein</fullName>
    </submittedName>
</protein>
<accession>A0A1F7SGI7</accession>
<proteinExistence type="predicted"/>
<dbReference type="EMBL" id="MGDJ01000021">
    <property type="protein sequence ID" value="OGL52900.1"/>
    <property type="molecule type" value="Genomic_DNA"/>
</dbReference>
<evidence type="ECO:0000313" key="2">
    <source>
        <dbReference type="Proteomes" id="UP000185874"/>
    </source>
</evidence>
<dbReference type="AlphaFoldDB" id="A0A1F7SGI7"/>
<dbReference type="Proteomes" id="UP000185874">
    <property type="component" value="Unassembled WGS sequence"/>
</dbReference>
<organism evidence="1 2">
    <name type="scientific">Candidatus Shapirobacteria bacterium RBG_13_44_7</name>
    <dbReference type="NCBI Taxonomy" id="1802149"/>
    <lineage>
        <taxon>Bacteria</taxon>
        <taxon>Candidatus Shapironibacteriota</taxon>
    </lineage>
</organism>
<gene>
    <name evidence="1" type="ORF">A3K55_02165</name>
</gene>
<sequence length="140" mass="15469">MSFNYQDRGRKIRAVCSEGSGVAVVRETGDGEGFCDVNGSDCVCDRARARLYGSQRVRLRAITIVKGAEHDVRLGFTVGVVRCPRGSLEDQLEEAEKRGGEGLTIARTEEGGYALRRPIERREWDDGWDSGQRRSGFGSI</sequence>
<comment type="caution">
    <text evidence="1">The sequence shown here is derived from an EMBL/GenBank/DDBJ whole genome shotgun (WGS) entry which is preliminary data.</text>
</comment>
<evidence type="ECO:0000313" key="1">
    <source>
        <dbReference type="EMBL" id="OGL52900.1"/>
    </source>
</evidence>